<dbReference type="PANTHER" id="PTHR42770">
    <property type="entry name" value="AMINO ACID TRANSPORTER-RELATED"/>
    <property type="match status" value="1"/>
</dbReference>
<evidence type="ECO:0000256" key="1">
    <source>
        <dbReference type="ARBA" id="ARBA00004651"/>
    </source>
</evidence>
<evidence type="ECO:0000256" key="5">
    <source>
        <dbReference type="ARBA" id="ARBA00023136"/>
    </source>
</evidence>
<dbReference type="InterPro" id="IPR050367">
    <property type="entry name" value="APC_superfamily"/>
</dbReference>
<gene>
    <name evidence="7" type="ORF">IC007_2337</name>
</gene>
<dbReference type="GO" id="GO:0005886">
    <property type="term" value="C:plasma membrane"/>
    <property type="evidence" value="ECO:0007669"/>
    <property type="project" value="UniProtKB-SubCell"/>
</dbReference>
<feature type="transmembrane region" description="Helical" evidence="6">
    <location>
        <begin position="396"/>
        <end position="413"/>
    </location>
</feature>
<accession>A0A510E5H3</accession>
<feature type="transmembrane region" description="Helical" evidence="6">
    <location>
        <begin position="349"/>
        <end position="367"/>
    </location>
</feature>
<organism evidence="7 8">
    <name type="scientific">Sulfuracidifex tepidarius</name>
    <dbReference type="NCBI Taxonomy" id="1294262"/>
    <lineage>
        <taxon>Archaea</taxon>
        <taxon>Thermoproteota</taxon>
        <taxon>Thermoprotei</taxon>
        <taxon>Sulfolobales</taxon>
        <taxon>Sulfolobaceae</taxon>
        <taxon>Sulfuracidifex</taxon>
    </lineage>
</organism>
<dbReference type="AlphaFoldDB" id="A0A510E5H3"/>
<feature type="transmembrane region" description="Helical" evidence="6">
    <location>
        <begin position="58"/>
        <end position="81"/>
    </location>
</feature>
<protein>
    <recommendedName>
        <fullName evidence="9">Amino acid permease/ SLC12A domain-containing protein</fullName>
    </recommendedName>
</protein>
<dbReference type="Gene3D" id="1.20.1740.10">
    <property type="entry name" value="Amino acid/polyamine transporter I"/>
    <property type="match status" value="1"/>
</dbReference>
<evidence type="ECO:0000313" key="7">
    <source>
        <dbReference type="EMBL" id="BBG27783.1"/>
    </source>
</evidence>
<keyword evidence="2" id="KW-1003">Cell membrane</keyword>
<evidence type="ECO:0000256" key="2">
    <source>
        <dbReference type="ARBA" id="ARBA00022475"/>
    </source>
</evidence>
<keyword evidence="4 6" id="KW-1133">Transmembrane helix</keyword>
<comment type="subcellular location">
    <subcellularLocation>
        <location evidence="1">Cell membrane</location>
        <topology evidence="1">Multi-pass membrane protein</topology>
    </subcellularLocation>
</comment>
<feature type="transmembrane region" description="Helical" evidence="6">
    <location>
        <begin position="326"/>
        <end position="344"/>
    </location>
</feature>
<feature type="transmembrane region" description="Helical" evidence="6">
    <location>
        <begin position="419"/>
        <end position="439"/>
    </location>
</feature>
<keyword evidence="3 6" id="KW-0812">Transmembrane</keyword>
<feature type="transmembrane region" description="Helical" evidence="6">
    <location>
        <begin position="243"/>
        <end position="263"/>
    </location>
</feature>
<feature type="transmembrane region" description="Helical" evidence="6">
    <location>
        <begin position="284"/>
        <end position="306"/>
    </location>
</feature>
<feature type="transmembrane region" description="Helical" evidence="6">
    <location>
        <begin position="192"/>
        <end position="213"/>
    </location>
</feature>
<dbReference type="PANTHER" id="PTHR42770:SF7">
    <property type="entry name" value="MEMBRANE PROTEIN"/>
    <property type="match status" value="1"/>
</dbReference>
<proteinExistence type="predicted"/>
<evidence type="ECO:0008006" key="9">
    <source>
        <dbReference type="Google" id="ProtNLM"/>
    </source>
</evidence>
<evidence type="ECO:0000313" key="8">
    <source>
        <dbReference type="Proteomes" id="UP000325030"/>
    </source>
</evidence>
<dbReference type="PIRSF" id="PIRSF006060">
    <property type="entry name" value="AA_transporter"/>
    <property type="match status" value="1"/>
</dbReference>
<reference evidence="8" key="1">
    <citation type="submission" date="2018-09" db="EMBL/GenBank/DDBJ databases">
        <title>Complete Genome Sequencing of Sulfolobus sp. JCM 16834.</title>
        <authorList>
            <person name="Kato S."/>
            <person name="Itoh T."/>
            <person name="Ohkuma M."/>
        </authorList>
    </citation>
    <scope>NUCLEOTIDE SEQUENCE [LARGE SCALE GENOMIC DNA]</scope>
    <source>
        <strain evidence="8">IC-007</strain>
    </source>
</reference>
<evidence type="ECO:0000256" key="6">
    <source>
        <dbReference type="SAM" id="Phobius"/>
    </source>
</evidence>
<evidence type="ECO:0000256" key="3">
    <source>
        <dbReference type="ARBA" id="ARBA00022692"/>
    </source>
</evidence>
<feature type="transmembrane region" description="Helical" evidence="6">
    <location>
        <begin position="102"/>
        <end position="123"/>
    </location>
</feature>
<name>A0A510E5H3_9CREN</name>
<feature type="transmembrane region" description="Helical" evidence="6">
    <location>
        <begin position="498"/>
        <end position="519"/>
    </location>
</feature>
<dbReference type="GO" id="GO:0022857">
    <property type="term" value="F:transmembrane transporter activity"/>
    <property type="evidence" value="ECO:0007669"/>
    <property type="project" value="InterPro"/>
</dbReference>
<feature type="transmembrane region" description="Helical" evidence="6">
    <location>
        <begin position="161"/>
        <end position="180"/>
    </location>
</feature>
<dbReference type="Pfam" id="PF13520">
    <property type="entry name" value="AA_permease_2"/>
    <property type="match status" value="1"/>
</dbReference>
<feature type="transmembrane region" description="Helical" evidence="6">
    <location>
        <begin position="460"/>
        <end position="486"/>
    </location>
</feature>
<dbReference type="InterPro" id="IPR002293">
    <property type="entry name" value="AA/rel_permease1"/>
</dbReference>
<keyword evidence="5 6" id="KW-0472">Membrane</keyword>
<evidence type="ECO:0000256" key="4">
    <source>
        <dbReference type="ARBA" id="ARBA00022989"/>
    </source>
</evidence>
<sequence length="540" mass="58361">MGEQNSSKGKNQKFFVRESSGLIREISATDAFSMNFSYLGPAGGVAYPLTFAPLLIGASWLIAGVVGALMMFPVLLMYYFLSKLIPRSAGDYIYISRALGPRWGFLQALSNIFAFATGNPIVAQLELPIAVQPSLEILGIYFHDPSLISIANDFSYSNETGLPFVAGTIVILTISFLVSIARTKYFAKIITALTLIQMLGTAAMIGGLILVAGRYSQVFNSVSSHFGGPSYQSLSSLAPVSPHINLVTTMVLASVLVAFLYAYNNAPTYFGGEVKGAKKSMFSGLVLSYVIIAVVSVILIALLQFVVGEGFYNYTSVNGWDTSSGAGIPIATTSLLSYVVIPFLNNLPILLLMIASAFTWYVLYSIIQTSIPSRTLFAISFDWLAPTFFSKVSERLRTPIVAVATIYVLAVFFDILEIYLGLTISAITSTIIYLMYQYFTASLASVKMGRSSQYGAGKELVKYGVLSAAMIAISVGFLIGYGVVAYSTFGSAVFPTNLALNIGIIVGMPIVSIIAYEVIKRIRLKQGIDLEMTFKEVPPE</sequence>
<dbReference type="EMBL" id="AP018930">
    <property type="protein sequence ID" value="BBG27783.1"/>
    <property type="molecule type" value="Genomic_DNA"/>
</dbReference>
<dbReference type="Proteomes" id="UP000325030">
    <property type="component" value="Chromosome"/>
</dbReference>